<evidence type="ECO:0000313" key="10">
    <source>
        <dbReference type="EMBL" id="SMG08656.1"/>
    </source>
</evidence>
<keyword evidence="3 8" id="KW-1134">Transmembrane beta strand</keyword>
<dbReference type="InterPro" id="IPR008969">
    <property type="entry name" value="CarboxyPept-like_regulatory"/>
</dbReference>
<dbReference type="GO" id="GO:0009279">
    <property type="term" value="C:cell outer membrane"/>
    <property type="evidence" value="ECO:0007669"/>
    <property type="project" value="UniProtKB-SubCell"/>
</dbReference>
<dbReference type="Pfam" id="PF13715">
    <property type="entry name" value="CarbopepD_reg_2"/>
    <property type="match status" value="1"/>
</dbReference>
<evidence type="ECO:0000256" key="6">
    <source>
        <dbReference type="ARBA" id="ARBA00023136"/>
    </source>
</evidence>
<keyword evidence="11" id="KW-1185">Reference proteome</keyword>
<dbReference type="InterPro" id="IPR000531">
    <property type="entry name" value="Beta-barrel_TonB"/>
</dbReference>
<evidence type="ECO:0000256" key="7">
    <source>
        <dbReference type="ARBA" id="ARBA00023237"/>
    </source>
</evidence>
<evidence type="ECO:0000256" key="9">
    <source>
        <dbReference type="RuleBase" id="RU003357"/>
    </source>
</evidence>
<dbReference type="AlphaFoldDB" id="A0A1X7I4L5"/>
<dbReference type="InterPro" id="IPR037066">
    <property type="entry name" value="Plug_dom_sf"/>
</dbReference>
<sequence length="1081" mass="119195">MLTKKLKKVKPGRAISSAFWLALATACYSGSHVYAHVSQPITKAHPQQKVKIKGRIVDQATKTGLSGVSIRSNGVNLGSSQNDGTFEIEVNSGATLTFHLIGYDASTYQASNSNDRVVINLKENSQGIEEVVVTALGIKREQKSLGYAVTSVSGEELTDAQSANWTDALSGKVAGLNLVKSGGGPAGTNQIILRGENSLSGDNSALIVVDGVITSSSSGRMTTNGNGNYLSDDSPVDFGTGLADINPEDIENISVLKGPGATALYGARGANGAIIITTKKGSKKSAGLGISVNSNTSIGTINRWPDYQNQYGAGVAGGDFYYSYGGSEDGASTYSTSSAWGPKFNGQMYYQFNPEYYRLTAPERTPWVAYENNKKDFFETTVNSSNNISYSTATDKTTTRISLGNTVNRWMVPNTGFNRSNLDLQLGYRPTDKLSMQGKVTLTNKNSDNLPTTGYNNGTVMYFIRGLTPNMNLDWFKNPWIEENVEQNTPMSTLLDNPYLQAYEMLNDQNRNGFLGNFQLDYKFTKEFSLMGRASMDVSYDGRSSRRPFDSNKFANGYYRTTNVFAKETNVDFLARYRNERNKDIKWGANFGGARMSNTYRKYDKATSKLLVPGVYNLGNTAEPIVSRPYRSQYAVNSIYGMANLEFKDYLFLDVTSRVDWSSTLASPTFGAGKGFMYNSYNGSLILSQLLTLPKAINFFKVRASLANVGSGGTNPYLTAYTYPLVPSYGDGLTNPVQIPNEGLKYESTRSIEFGTDLRMFKNRLTFDIAVYQNNTFDQILPVPIDPSSGYTRMVINAGEVRNRGAEFATSYQILKAKDKLNWKMFGNFSYNDGIIISLPESSEENAIILSTIYGSRGTIEARVGGNYGAMYGYGYKRNTAGEIIYKDGFPELTTDLVYLGRSTAPWKAAWGNEFKYKNWRFNFLFDGQFGGVGYSLTHAVLMEEGKLNKTVPGRYNGLVGKGVVDNGNGTYSPNTTLVNARDFYYSHFNRDNLESNTFSTNYIKLRELRIDYTINKDFLRALKIQRATLGLYGRDLLVFTKWPAFDPEFGSLTAAGIQKGAEIAQFPSTRNFGFSLSASF</sequence>
<evidence type="ECO:0000256" key="2">
    <source>
        <dbReference type="ARBA" id="ARBA00022448"/>
    </source>
</evidence>
<comment type="similarity">
    <text evidence="8 9">Belongs to the TonB-dependent receptor family.</text>
</comment>
<dbReference type="SUPFAM" id="SSF49464">
    <property type="entry name" value="Carboxypeptidase regulatory domain-like"/>
    <property type="match status" value="1"/>
</dbReference>
<keyword evidence="6 8" id="KW-0472">Membrane</keyword>
<keyword evidence="5 9" id="KW-0798">TonB box</keyword>
<dbReference type="EMBL" id="FXAU01000001">
    <property type="protein sequence ID" value="SMG08656.1"/>
    <property type="molecule type" value="Genomic_DNA"/>
</dbReference>
<dbReference type="Gene3D" id="2.170.130.10">
    <property type="entry name" value="TonB-dependent receptor, plug domain"/>
    <property type="match status" value="1"/>
</dbReference>
<dbReference type="Pfam" id="PF00593">
    <property type="entry name" value="TonB_dep_Rec_b-barrel"/>
    <property type="match status" value="1"/>
</dbReference>
<reference evidence="10 11" key="1">
    <citation type="submission" date="2017-04" db="EMBL/GenBank/DDBJ databases">
        <authorList>
            <person name="Afonso C.L."/>
            <person name="Miller P.J."/>
            <person name="Scott M.A."/>
            <person name="Spackman E."/>
            <person name="Goraichik I."/>
            <person name="Dimitrov K.M."/>
            <person name="Suarez D.L."/>
            <person name="Swayne D.E."/>
        </authorList>
    </citation>
    <scope>NUCLEOTIDE SEQUENCE [LARGE SCALE GENOMIC DNA]</scope>
    <source>
        <strain evidence="10 11">DSM 22418</strain>
    </source>
</reference>
<organism evidence="10 11">
    <name type="scientific">Sphingobacterium psychroaquaticum</name>
    <dbReference type="NCBI Taxonomy" id="561061"/>
    <lineage>
        <taxon>Bacteria</taxon>
        <taxon>Pseudomonadati</taxon>
        <taxon>Bacteroidota</taxon>
        <taxon>Sphingobacteriia</taxon>
        <taxon>Sphingobacteriales</taxon>
        <taxon>Sphingobacteriaceae</taxon>
        <taxon>Sphingobacterium</taxon>
    </lineage>
</organism>
<keyword evidence="4 8" id="KW-0812">Transmembrane</keyword>
<dbReference type="NCBIfam" id="TIGR04057">
    <property type="entry name" value="SusC_RagA_signa"/>
    <property type="match status" value="1"/>
</dbReference>
<evidence type="ECO:0000256" key="1">
    <source>
        <dbReference type="ARBA" id="ARBA00004571"/>
    </source>
</evidence>
<dbReference type="InterPro" id="IPR012910">
    <property type="entry name" value="Plug_dom"/>
</dbReference>
<dbReference type="RefSeq" id="WP_085471279.1">
    <property type="nucleotide sequence ID" value="NZ_CP038029.1"/>
</dbReference>
<dbReference type="InterPro" id="IPR023997">
    <property type="entry name" value="TonB-dep_OMP_SusC/RagA_CS"/>
</dbReference>
<dbReference type="SUPFAM" id="SSF56935">
    <property type="entry name" value="Porins"/>
    <property type="match status" value="1"/>
</dbReference>
<evidence type="ECO:0000313" key="11">
    <source>
        <dbReference type="Proteomes" id="UP000192980"/>
    </source>
</evidence>
<protein>
    <submittedName>
        <fullName evidence="10">TonB-linked outer membrane protein, SusC/RagA family</fullName>
    </submittedName>
</protein>
<keyword evidence="7 8" id="KW-0998">Cell outer membrane</keyword>
<dbReference type="Pfam" id="PF07715">
    <property type="entry name" value="Plug"/>
    <property type="match status" value="1"/>
</dbReference>
<evidence type="ECO:0000256" key="8">
    <source>
        <dbReference type="PROSITE-ProRule" id="PRU01360"/>
    </source>
</evidence>
<dbReference type="OrthoDB" id="9768177at2"/>
<comment type="subcellular location">
    <subcellularLocation>
        <location evidence="1 8">Cell outer membrane</location>
        <topology evidence="1 8">Multi-pass membrane protein</topology>
    </subcellularLocation>
</comment>
<accession>A0A1X7I4L5</accession>
<dbReference type="InterPro" id="IPR039426">
    <property type="entry name" value="TonB-dep_rcpt-like"/>
</dbReference>
<proteinExistence type="inferred from homology"/>
<dbReference type="PROSITE" id="PS52016">
    <property type="entry name" value="TONB_DEPENDENT_REC_3"/>
    <property type="match status" value="1"/>
</dbReference>
<keyword evidence="2 8" id="KW-0813">Transport</keyword>
<name>A0A1X7I4L5_9SPHI</name>
<dbReference type="PROSITE" id="PS51257">
    <property type="entry name" value="PROKAR_LIPOPROTEIN"/>
    <property type="match status" value="1"/>
</dbReference>
<dbReference type="InterPro" id="IPR036942">
    <property type="entry name" value="Beta-barrel_TonB_sf"/>
</dbReference>
<gene>
    <name evidence="10" type="ORF">SAMN05660862_0395</name>
</gene>
<evidence type="ECO:0000256" key="3">
    <source>
        <dbReference type="ARBA" id="ARBA00022452"/>
    </source>
</evidence>
<evidence type="ECO:0000256" key="5">
    <source>
        <dbReference type="ARBA" id="ARBA00023077"/>
    </source>
</evidence>
<dbReference type="Gene3D" id="2.40.170.20">
    <property type="entry name" value="TonB-dependent receptor, beta-barrel domain"/>
    <property type="match status" value="1"/>
</dbReference>
<evidence type="ECO:0000256" key="4">
    <source>
        <dbReference type="ARBA" id="ARBA00022692"/>
    </source>
</evidence>
<dbReference type="Proteomes" id="UP000192980">
    <property type="component" value="Unassembled WGS sequence"/>
</dbReference>
<dbReference type="STRING" id="561061.SAMN05660862_0395"/>
<dbReference type="NCBIfam" id="TIGR04056">
    <property type="entry name" value="OMP_RagA_SusC"/>
    <property type="match status" value="1"/>
</dbReference>
<dbReference type="InterPro" id="IPR023996">
    <property type="entry name" value="TonB-dep_OMP_SusC/RagA"/>
</dbReference>